<keyword evidence="5 7" id="KW-1133">Transmembrane helix</keyword>
<name>A0A150XZD4_9BACT</name>
<dbReference type="RefSeq" id="WP_062300832.1">
    <property type="nucleotide sequence ID" value="NZ_LRPB01000023.1"/>
</dbReference>
<keyword evidence="6 7" id="KW-0472">Membrane</keyword>
<reference evidence="8 9" key="1">
    <citation type="submission" date="2016-01" db="EMBL/GenBank/DDBJ databases">
        <title>Genome sequencing of Roseivirga seohaensis SW-152.</title>
        <authorList>
            <person name="Selvaratnam C."/>
            <person name="Thevarajoo S."/>
            <person name="Goh K.M."/>
            <person name="Ee R."/>
            <person name="Chan K.-G."/>
            <person name="Chong C.S."/>
        </authorList>
    </citation>
    <scope>NUCLEOTIDE SEQUENCE [LARGE SCALE GENOMIC DNA]</scope>
    <source>
        <strain evidence="8 9">SW-152</strain>
    </source>
</reference>
<comment type="subcellular location">
    <subcellularLocation>
        <location evidence="1">Cell membrane</location>
        <topology evidence="1">Multi-pass membrane protein</topology>
    </subcellularLocation>
</comment>
<feature type="transmembrane region" description="Helical" evidence="7">
    <location>
        <begin position="394"/>
        <end position="413"/>
    </location>
</feature>
<evidence type="ECO:0000256" key="6">
    <source>
        <dbReference type="ARBA" id="ARBA00023136"/>
    </source>
</evidence>
<dbReference type="GO" id="GO:0005886">
    <property type="term" value="C:plasma membrane"/>
    <property type="evidence" value="ECO:0007669"/>
    <property type="project" value="UniProtKB-SubCell"/>
</dbReference>
<feature type="transmembrane region" description="Helical" evidence="7">
    <location>
        <begin position="182"/>
        <end position="198"/>
    </location>
</feature>
<feature type="transmembrane region" description="Helical" evidence="7">
    <location>
        <begin position="20"/>
        <end position="44"/>
    </location>
</feature>
<dbReference type="Pfam" id="PF13440">
    <property type="entry name" value="Polysacc_synt_3"/>
    <property type="match status" value="1"/>
</dbReference>
<dbReference type="Proteomes" id="UP000075663">
    <property type="component" value="Unassembled WGS sequence"/>
</dbReference>
<evidence type="ECO:0000256" key="7">
    <source>
        <dbReference type="SAM" id="Phobius"/>
    </source>
</evidence>
<feature type="transmembrane region" description="Helical" evidence="7">
    <location>
        <begin position="341"/>
        <end position="362"/>
    </location>
</feature>
<dbReference type="InterPro" id="IPR050833">
    <property type="entry name" value="Poly_Biosynth_Transport"/>
</dbReference>
<evidence type="ECO:0008006" key="10">
    <source>
        <dbReference type="Google" id="ProtNLM"/>
    </source>
</evidence>
<feature type="transmembrane region" description="Helical" evidence="7">
    <location>
        <begin position="305"/>
        <end position="329"/>
    </location>
</feature>
<evidence type="ECO:0000256" key="2">
    <source>
        <dbReference type="ARBA" id="ARBA00007430"/>
    </source>
</evidence>
<organism evidence="8 9">
    <name type="scientific">Roseivirga seohaensis</name>
    <dbReference type="NCBI Taxonomy" id="1914963"/>
    <lineage>
        <taxon>Bacteria</taxon>
        <taxon>Pseudomonadati</taxon>
        <taxon>Bacteroidota</taxon>
        <taxon>Cytophagia</taxon>
        <taxon>Cytophagales</taxon>
        <taxon>Roseivirgaceae</taxon>
        <taxon>Roseivirga</taxon>
    </lineage>
</organism>
<evidence type="ECO:0000256" key="4">
    <source>
        <dbReference type="ARBA" id="ARBA00022692"/>
    </source>
</evidence>
<protein>
    <recommendedName>
        <fullName evidence="10">Polysaccharide biosynthesis protein</fullName>
    </recommendedName>
</protein>
<dbReference type="STRING" id="1914963.AWW67_02545"/>
<proteinExistence type="inferred from homology"/>
<accession>A0A150XZD4</accession>
<feature type="transmembrane region" description="Helical" evidence="7">
    <location>
        <begin position="158"/>
        <end position="176"/>
    </location>
</feature>
<sequence length="421" mass="47433">MLFDKLKSIRKGQSEFTKNVATVMFGTAIAQAVPVLVSPIITRVYTPEDIGVFTLVMSVISFCAVVGSGRYEVAIMIPNDNVVARNLVAIAHFLGFIFCLILGIVVLTAHDAVGDILGLNPKDRHWLYWIPVYTFLAIYQQTLILYTARLKKFKVVALNKMGKTISMSVTQVIMGISKITGGLIWGNFVGGVTSVIFLKRKLKKLYNLQTPRNYLNTAKEYSKFPKYSLLADSINSFSNHVPIVMMIRFFSEGTAGYFGFTQRILSLPLGLIASSFTEVFRQRASEDYNKFGSCRPIYLKTLKKLSLISIPSFAVLALIAPQLFAFIFGAEWYESGRYASILSFMFALRFIASPLSYVLYVVGKQKYDLIWQVCLAVVTIVSFWAGGKLNNPELALWSFSLSYSFLYIIYILMSYRFSKER</sequence>
<gene>
    <name evidence="8" type="ORF">AWW67_02545</name>
</gene>
<dbReference type="PANTHER" id="PTHR30250:SF10">
    <property type="entry name" value="LIPOPOLYSACCHARIDE BIOSYNTHESIS PROTEIN WZXC"/>
    <property type="match status" value="1"/>
</dbReference>
<dbReference type="EMBL" id="LRPB01000023">
    <property type="protein sequence ID" value="KYG84014.1"/>
    <property type="molecule type" value="Genomic_DNA"/>
</dbReference>
<evidence type="ECO:0000256" key="3">
    <source>
        <dbReference type="ARBA" id="ARBA00022475"/>
    </source>
</evidence>
<dbReference type="PANTHER" id="PTHR30250">
    <property type="entry name" value="PST FAMILY PREDICTED COLANIC ACID TRANSPORTER"/>
    <property type="match status" value="1"/>
</dbReference>
<feature type="transmembrane region" description="Helical" evidence="7">
    <location>
        <begin position="83"/>
        <end position="106"/>
    </location>
</feature>
<keyword evidence="4 7" id="KW-0812">Transmembrane</keyword>
<comment type="caution">
    <text evidence="8">The sequence shown here is derived from an EMBL/GenBank/DDBJ whole genome shotgun (WGS) entry which is preliminary data.</text>
</comment>
<feature type="transmembrane region" description="Helical" evidence="7">
    <location>
        <begin position="369"/>
        <end position="388"/>
    </location>
</feature>
<keyword evidence="3" id="KW-1003">Cell membrane</keyword>
<evidence type="ECO:0000256" key="5">
    <source>
        <dbReference type="ARBA" id="ARBA00022989"/>
    </source>
</evidence>
<evidence type="ECO:0000256" key="1">
    <source>
        <dbReference type="ARBA" id="ARBA00004651"/>
    </source>
</evidence>
<feature type="transmembrane region" description="Helical" evidence="7">
    <location>
        <begin position="50"/>
        <end position="71"/>
    </location>
</feature>
<dbReference type="AlphaFoldDB" id="A0A150XZD4"/>
<feature type="transmembrane region" description="Helical" evidence="7">
    <location>
        <begin position="126"/>
        <end position="146"/>
    </location>
</feature>
<evidence type="ECO:0000313" key="9">
    <source>
        <dbReference type="Proteomes" id="UP000075663"/>
    </source>
</evidence>
<evidence type="ECO:0000313" key="8">
    <source>
        <dbReference type="EMBL" id="KYG84014.1"/>
    </source>
</evidence>
<comment type="similarity">
    <text evidence="2">Belongs to the polysaccharide synthase family.</text>
</comment>